<keyword evidence="3 6" id="KW-0812">Transmembrane</keyword>
<dbReference type="PANTHER" id="PTHR34478">
    <property type="entry name" value="PROTEIN LEMA"/>
    <property type="match status" value="1"/>
</dbReference>
<proteinExistence type="inferred from homology"/>
<dbReference type="AlphaFoldDB" id="A0A9D6Z294"/>
<dbReference type="EMBL" id="JACRDE010000100">
    <property type="protein sequence ID" value="MBI5248520.1"/>
    <property type="molecule type" value="Genomic_DNA"/>
</dbReference>
<evidence type="ECO:0000256" key="4">
    <source>
        <dbReference type="ARBA" id="ARBA00022989"/>
    </source>
</evidence>
<gene>
    <name evidence="7" type="ORF">HY912_03400</name>
</gene>
<dbReference type="GO" id="GO:0016020">
    <property type="term" value="C:membrane"/>
    <property type="evidence" value="ECO:0007669"/>
    <property type="project" value="UniProtKB-SubCell"/>
</dbReference>
<dbReference type="InterPro" id="IPR023353">
    <property type="entry name" value="LemA-like_dom_sf"/>
</dbReference>
<sequence length="190" mass="21590">MNVRTSRIIEFCFSFLVSFLVLSVISFLTLRPALKEVRVEARAEWDGFIRAVKERNELLPGLTESVKGFEPGQTKLAERLLEARSISLRTSDPAGIVAAVDDIERSLVQIENLSRTRPGLDQYPPFANYWRKVVRQTHRISSLRSTYNSNVKFYNRLLAPFPQNLLTAAFGFVPLADYPSPQTVSDVDLR</sequence>
<comment type="similarity">
    <text evidence="2">Belongs to the LemA family.</text>
</comment>
<organism evidence="7 8">
    <name type="scientific">Desulfomonile tiedjei</name>
    <dbReference type="NCBI Taxonomy" id="2358"/>
    <lineage>
        <taxon>Bacteria</taxon>
        <taxon>Pseudomonadati</taxon>
        <taxon>Thermodesulfobacteriota</taxon>
        <taxon>Desulfomonilia</taxon>
        <taxon>Desulfomonilales</taxon>
        <taxon>Desulfomonilaceae</taxon>
        <taxon>Desulfomonile</taxon>
    </lineage>
</organism>
<evidence type="ECO:0000256" key="5">
    <source>
        <dbReference type="ARBA" id="ARBA00023136"/>
    </source>
</evidence>
<feature type="transmembrane region" description="Helical" evidence="6">
    <location>
        <begin position="12"/>
        <end position="30"/>
    </location>
</feature>
<evidence type="ECO:0000256" key="3">
    <source>
        <dbReference type="ARBA" id="ARBA00022692"/>
    </source>
</evidence>
<evidence type="ECO:0000313" key="7">
    <source>
        <dbReference type="EMBL" id="MBI5248520.1"/>
    </source>
</evidence>
<name>A0A9D6Z294_9BACT</name>
<keyword evidence="4 6" id="KW-1133">Transmembrane helix</keyword>
<evidence type="ECO:0000256" key="1">
    <source>
        <dbReference type="ARBA" id="ARBA00004167"/>
    </source>
</evidence>
<keyword evidence="5 6" id="KW-0472">Membrane</keyword>
<comment type="subcellular location">
    <subcellularLocation>
        <location evidence="1">Membrane</location>
        <topology evidence="1">Single-pass membrane protein</topology>
    </subcellularLocation>
</comment>
<protein>
    <submittedName>
        <fullName evidence="7">LemA family protein</fullName>
    </submittedName>
</protein>
<dbReference type="InterPro" id="IPR007156">
    <property type="entry name" value="MamQ_LemA"/>
</dbReference>
<accession>A0A9D6Z294</accession>
<dbReference type="PANTHER" id="PTHR34478:SF1">
    <property type="entry name" value="PROTEIN LEMA"/>
    <property type="match status" value="1"/>
</dbReference>
<dbReference type="Proteomes" id="UP000807825">
    <property type="component" value="Unassembled WGS sequence"/>
</dbReference>
<dbReference type="Gene3D" id="1.20.1440.20">
    <property type="entry name" value="LemA-like domain"/>
    <property type="match status" value="1"/>
</dbReference>
<dbReference type="SUPFAM" id="SSF140478">
    <property type="entry name" value="LemA-like"/>
    <property type="match status" value="1"/>
</dbReference>
<evidence type="ECO:0000256" key="6">
    <source>
        <dbReference type="SAM" id="Phobius"/>
    </source>
</evidence>
<comment type="caution">
    <text evidence="7">The sequence shown here is derived from an EMBL/GenBank/DDBJ whole genome shotgun (WGS) entry which is preliminary data.</text>
</comment>
<reference evidence="7" key="1">
    <citation type="submission" date="2020-07" db="EMBL/GenBank/DDBJ databases">
        <title>Huge and variable diversity of episymbiotic CPR bacteria and DPANN archaea in groundwater ecosystems.</title>
        <authorList>
            <person name="He C.Y."/>
            <person name="Keren R."/>
            <person name="Whittaker M."/>
            <person name="Farag I.F."/>
            <person name="Doudna J."/>
            <person name="Cate J.H.D."/>
            <person name="Banfield J.F."/>
        </authorList>
    </citation>
    <scope>NUCLEOTIDE SEQUENCE</scope>
    <source>
        <strain evidence="7">NC_groundwater_1664_Pr3_B-0.1um_52_9</strain>
    </source>
</reference>
<dbReference type="Pfam" id="PF04011">
    <property type="entry name" value="LemA"/>
    <property type="match status" value="1"/>
</dbReference>
<evidence type="ECO:0000256" key="2">
    <source>
        <dbReference type="ARBA" id="ARBA00008854"/>
    </source>
</evidence>
<evidence type="ECO:0000313" key="8">
    <source>
        <dbReference type="Proteomes" id="UP000807825"/>
    </source>
</evidence>